<gene>
    <name evidence="2" type="ORF">IM787_05125</name>
</gene>
<comment type="caution">
    <text evidence="2">The sequence shown here is derived from an EMBL/GenBank/DDBJ whole genome shotgun (WGS) entry which is preliminary data.</text>
</comment>
<keyword evidence="3" id="KW-1185">Reference proteome</keyword>
<dbReference type="SUPFAM" id="SSF48452">
    <property type="entry name" value="TPR-like"/>
    <property type="match status" value="1"/>
</dbReference>
<dbReference type="InterPro" id="IPR001054">
    <property type="entry name" value="A/G_cyclase"/>
</dbReference>
<dbReference type="Pfam" id="PF00211">
    <property type="entry name" value="Guanylate_cyc"/>
    <property type="match status" value="1"/>
</dbReference>
<dbReference type="Gene3D" id="1.25.40.10">
    <property type="entry name" value="Tetratricopeptide repeat domain"/>
    <property type="match status" value="1"/>
</dbReference>
<sequence>MSLTGLDASRFTRATKIIAVADVVESVRLMERAEREFIMRWQRFVDFAETLVARESGRVHKSLGDGLMLQFSHPEGFVRAALAMQAWFDESNAELPPSQQAHLRVGAHLADYVADKHDIYGTDVNLAARIASLAGPGEIVISAALRQRLGPAPALSVSVQDLGGCHVKHVKQPIHAFRVGHAGRAPVIPAQTLDTHALRATVAVLPLATGGELSDALGADTLADELVAVLTRSDALQVISRISAAPPGLAQSGARYVLTGRARLHGSALRLYVEVADTQNGHVIWAHTFEGEHVRHGTVDARLLAGVELAVHAAVIHHEVELSRGRPLPALQEPTLLLAALGLMHRLSPVDMDHSRGMLEHLTDRWRRHAMAHAWLAHLHVLRVQQAGAGVRGHDQALARAHGAAGVRCDPESALVLALDGHASLHGARNLQCAADRYAQALSLRGDHSLALLFRAELQAMQGCPRTARALAARAAASLALEPLRYMYDAIAALAALADHDAVEAARLAQQSLDRNPRYLPAWHTLIVAQVESERLGEARGSQQQLLKRQPAFGVRSFLEATALGDELARRFADALLSAGTPR</sequence>
<evidence type="ECO:0000259" key="1">
    <source>
        <dbReference type="PROSITE" id="PS50125"/>
    </source>
</evidence>
<dbReference type="InterPro" id="IPR011990">
    <property type="entry name" value="TPR-like_helical_dom_sf"/>
</dbReference>
<feature type="domain" description="Guanylate cyclase" evidence="1">
    <location>
        <begin position="17"/>
        <end position="131"/>
    </location>
</feature>
<proteinExistence type="predicted"/>
<reference evidence="2 3" key="1">
    <citation type="submission" date="2020-10" db="EMBL/GenBank/DDBJ databases">
        <title>Ramlibacter sp. HM2 16S ribosomal RNA gene Genome sequencing and assembly.</title>
        <authorList>
            <person name="Kang M."/>
        </authorList>
    </citation>
    <scope>NUCLEOTIDE SEQUENCE [LARGE SCALE GENOMIC DNA]</scope>
    <source>
        <strain evidence="2 3">HM2</strain>
    </source>
</reference>
<dbReference type="PANTHER" id="PTHR43081:SF19">
    <property type="entry name" value="PH-SENSITIVE ADENYLATE CYCLASE RV1264"/>
    <property type="match status" value="1"/>
</dbReference>
<evidence type="ECO:0000313" key="3">
    <source>
        <dbReference type="Proteomes" id="UP000806285"/>
    </source>
</evidence>
<protein>
    <submittedName>
        <fullName evidence="2">Adenylate/guanylate cyclase domain-containing protein</fullName>
    </submittedName>
</protein>
<dbReference type="InterPro" id="IPR050697">
    <property type="entry name" value="Adenylyl/Guanylyl_Cyclase_3/4"/>
</dbReference>
<dbReference type="InterPro" id="IPR029787">
    <property type="entry name" value="Nucleotide_cyclase"/>
</dbReference>
<organism evidence="2 3">
    <name type="scientific">Ramlibacter pallidus</name>
    <dbReference type="NCBI Taxonomy" id="2780087"/>
    <lineage>
        <taxon>Bacteria</taxon>
        <taxon>Pseudomonadati</taxon>
        <taxon>Pseudomonadota</taxon>
        <taxon>Betaproteobacteria</taxon>
        <taxon>Burkholderiales</taxon>
        <taxon>Comamonadaceae</taxon>
        <taxon>Ramlibacter</taxon>
    </lineage>
</organism>
<dbReference type="PANTHER" id="PTHR43081">
    <property type="entry name" value="ADENYLATE CYCLASE, TERMINAL-DIFFERENTIATION SPECIFIC-RELATED"/>
    <property type="match status" value="1"/>
</dbReference>
<evidence type="ECO:0000313" key="2">
    <source>
        <dbReference type="EMBL" id="MBE7366942.1"/>
    </source>
</evidence>
<dbReference type="PROSITE" id="PS50125">
    <property type="entry name" value="GUANYLATE_CYCLASE_2"/>
    <property type="match status" value="1"/>
</dbReference>
<dbReference type="CDD" id="cd07302">
    <property type="entry name" value="CHD"/>
    <property type="match status" value="1"/>
</dbReference>
<dbReference type="EMBL" id="JADDIV010000002">
    <property type="protein sequence ID" value="MBE7366942.1"/>
    <property type="molecule type" value="Genomic_DNA"/>
</dbReference>
<dbReference type="Gene3D" id="3.30.70.1230">
    <property type="entry name" value="Nucleotide cyclase"/>
    <property type="match status" value="1"/>
</dbReference>
<dbReference type="SUPFAM" id="SSF55073">
    <property type="entry name" value="Nucleotide cyclase"/>
    <property type="match status" value="1"/>
</dbReference>
<dbReference type="Proteomes" id="UP000806285">
    <property type="component" value="Unassembled WGS sequence"/>
</dbReference>
<accession>A0ABR9S098</accession>
<dbReference type="RefSeq" id="WP_193675586.1">
    <property type="nucleotide sequence ID" value="NZ_JADDIV010000002.1"/>
</dbReference>
<name>A0ABR9S098_9BURK</name>